<dbReference type="InterPro" id="IPR045584">
    <property type="entry name" value="Pilin-like"/>
</dbReference>
<reference evidence="2 3" key="1">
    <citation type="submission" date="2020-04" db="EMBL/GenBank/DDBJ databases">
        <authorList>
            <person name="Hitch T.C.A."/>
            <person name="Wylensek D."/>
            <person name="Clavel T."/>
        </authorList>
    </citation>
    <scope>NUCLEOTIDE SEQUENCE [LARGE SCALE GENOMIC DNA]</scope>
    <source>
        <strain evidence="2 3">COR2-253-APC-1A</strain>
    </source>
</reference>
<organism evidence="2 3">
    <name type="scientific">Victivallis vadensis</name>
    <dbReference type="NCBI Taxonomy" id="172901"/>
    <lineage>
        <taxon>Bacteria</taxon>
        <taxon>Pseudomonadati</taxon>
        <taxon>Lentisphaerota</taxon>
        <taxon>Lentisphaeria</taxon>
        <taxon>Victivallales</taxon>
        <taxon>Victivallaceae</taxon>
        <taxon>Victivallis</taxon>
    </lineage>
</organism>
<name>A0A848AQN5_9BACT</name>
<accession>A0A848AQN5</accession>
<dbReference type="Proteomes" id="UP000576225">
    <property type="component" value="Unassembled WGS sequence"/>
</dbReference>
<protein>
    <recommendedName>
        <fullName evidence="4">Prepilin-type N-terminal cleavage/methylation domain-containing protein</fullName>
    </recommendedName>
</protein>
<keyword evidence="1" id="KW-0472">Membrane</keyword>
<evidence type="ECO:0008006" key="4">
    <source>
        <dbReference type="Google" id="ProtNLM"/>
    </source>
</evidence>
<keyword evidence="1" id="KW-1133">Transmembrane helix</keyword>
<comment type="caution">
    <text evidence="2">The sequence shown here is derived from an EMBL/GenBank/DDBJ whole genome shotgun (WGS) entry which is preliminary data.</text>
</comment>
<sequence length="305" mass="34448">MYKAQRKSGWRFTLVELLVAMSVFSLLLVLMMQFFSGAQKIWVSTEEKNNLYADARVAMDLIATFLQGTYFSQGGSGGNSAATDTHKGVPFVIENGTSEKAEIYFPTQTQMDLIENAGEIVFVTFQRGETNSTTPANDRSNELRMAILSDSPDDNASVGDFSLLFPPYNSATTGVGFANRNAAETRIKELLQDKIKEKIDSSDPDKTEYHNQCIILLDNVTAFRIIPMKTEKFKSATSTDDKGEDDLSQIPFLVEIQLSLMDKKSYELWKELKDSNAERAKEFRLQHEHTFSRTVYLGDRWSQTF</sequence>
<feature type="transmembrane region" description="Helical" evidence="1">
    <location>
        <begin position="12"/>
        <end position="35"/>
    </location>
</feature>
<evidence type="ECO:0000313" key="2">
    <source>
        <dbReference type="EMBL" id="NMD85378.1"/>
    </source>
</evidence>
<gene>
    <name evidence="2" type="ORF">HF882_02145</name>
</gene>
<dbReference type="RefSeq" id="WP_168961414.1">
    <property type="nucleotide sequence ID" value="NZ_JABAEW010000002.1"/>
</dbReference>
<evidence type="ECO:0000256" key="1">
    <source>
        <dbReference type="SAM" id="Phobius"/>
    </source>
</evidence>
<dbReference type="AlphaFoldDB" id="A0A848AQN5"/>
<proteinExistence type="predicted"/>
<dbReference type="EMBL" id="JABAEW010000002">
    <property type="protein sequence ID" value="NMD85378.1"/>
    <property type="molecule type" value="Genomic_DNA"/>
</dbReference>
<dbReference type="SUPFAM" id="SSF54523">
    <property type="entry name" value="Pili subunits"/>
    <property type="match status" value="1"/>
</dbReference>
<evidence type="ECO:0000313" key="3">
    <source>
        <dbReference type="Proteomes" id="UP000576225"/>
    </source>
</evidence>
<keyword evidence="1" id="KW-0812">Transmembrane</keyword>